<organism evidence="9 10">
    <name type="scientific">Sclerotinia nivalis</name>
    <dbReference type="NCBI Taxonomy" id="352851"/>
    <lineage>
        <taxon>Eukaryota</taxon>
        <taxon>Fungi</taxon>
        <taxon>Dikarya</taxon>
        <taxon>Ascomycota</taxon>
        <taxon>Pezizomycotina</taxon>
        <taxon>Leotiomycetes</taxon>
        <taxon>Helotiales</taxon>
        <taxon>Sclerotiniaceae</taxon>
        <taxon>Sclerotinia</taxon>
    </lineage>
</organism>
<keyword evidence="5" id="KW-0963">Cytoplasm</keyword>
<dbReference type="Pfam" id="PF22241">
    <property type="entry name" value="PSMD12-CSN4_N"/>
    <property type="match status" value="1"/>
</dbReference>
<comment type="similarity">
    <text evidence="3">Belongs to the CSN4 family.</text>
</comment>
<dbReference type="SUPFAM" id="SSF46785">
    <property type="entry name" value="Winged helix' DNA-binding domain"/>
    <property type="match status" value="1"/>
</dbReference>
<evidence type="ECO:0000256" key="3">
    <source>
        <dbReference type="ARBA" id="ARBA00010417"/>
    </source>
</evidence>
<dbReference type="PROSITE" id="PS50250">
    <property type="entry name" value="PCI"/>
    <property type="match status" value="1"/>
</dbReference>
<keyword evidence="10" id="KW-1185">Reference proteome</keyword>
<name>A0A9X0AXQ0_9HELO</name>
<evidence type="ECO:0000256" key="2">
    <source>
        <dbReference type="ARBA" id="ARBA00004496"/>
    </source>
</evidence>
<dbReference type="OrthoDB" id="295656at2759"/>
<evidence type="ECO:0000256" key="5">
    <source>
        <dbReference type="ARBA" id="ARBA00022490"/>
    </source>
</evidence>
<dbReference type="Pfam" id="PF01399">
    <property type="entry name" value="PCI"/>
    <property type="match status" value="1"/>
</dbReference>
<dbReference type="SMART" id="SM00088">
    <property type="entry name" value="PINT"/>
    <property type="match status" value="1"/>
</dbReference>
<gene>
    <name evidence="9" type="ORF">OCU04_001234</name>
</gene>
<protein>
    <recommendedName>
        <fullName evidence="4">COP9 signalosome complex subunit 4</fullName>
    </recommendedName>
</protein>
<keyword evidence="7" id="KW-0539">Nucleus</keyword>
<proteinExistence type="inferred from homology"/>
<dbReference type="EMBL" id="JAPEIS010000001">
    <property type="protein sequence ID" value="KAJ8070874.1"/>
    <property type="molecule type" value="Genomic_DNA"/>
</dbReference>
<comment type="subcellular location">
    <subcellularLocation>
        <location evidence="2">Cytoplasm</location>
    </subcellularLocation>
    <subcellularLocation>
        <location evidence="1">Nucleus</location>
    </subcellularLocation>
</comment>
<dbReference type="GO" id="GO:0005829">
    <property type="term" value="C:cytosol"/>
    <property type="evidence" value="ECO:0007669"/>
    <property type="project" value="TreeGrafter"/>
</dbReference>
<dbReference type="Gene3D" id="1.10.10.10">
    <property type="entry name" value="Winged helix-like DNA-binding domain superfamily/Winged helix DNA-binding domain"/>
    <property type="match status" value="1"/>
</dbReference>
<dbReference type="InterPro" id="IPR036390">
    <property type="entry name" value="WH_DNA-bd_sf"/>
</dbReference>
<reference evidence="9" key="1">
    <citation type="submission" date="2022-11" db="EMBL/GenBank/DDBJ databases">
        <title>Genome Resource of Sclerotinia nivalis Strain SnTB1, a Plant Pathogen Isolated from American Ginseng.</title>
        <authorList>
            <person name="Fan S."/>
        </authorList>
    </citation>
    <scope>NUCLEOTIDE SEQUENCE</scope>
    <source>
        <strain evidence="9">SnTB1</strain>
    </source>
</reference>
<dbReference type="PANTHER" id="PTHR10855:SF2">
    <property type="entry name" value="COP9 SIGNALOSOME COMPLEX SUBUNIT 4"/>
    <property type="match status" value="1"/>
</dbReference>
<dbReference type="Proteomes" id="UP001152300">
    <property type="component" value="Unassembled WGS sequence"/>
</dbReference>
<keyword evidence="6" id="KW-0736">Signalosome</keyword>
<dbReference type="GO" id="GO:0008180">
    <property type="term" value="C:COP9 signalosome"/>
    <property type="evidence" value="ECO:0007669"/>
    <property type="project" value="UniProtKB-KW"/>
</dbReference>
<feature type="domain" description="PCI" evidence="8">
    <location>
        <begin position="199"/>
        <end position="365"/>
    </location>
</feature>
<dbReference type="InterPro" id="IPR036388">
    <property type="entry name" value="WH-like_DNA-bd_sf"/>
</dbReference>
<accession>A0A9X0AXQ0</accession>
<dbReference type="InterPro" id="IPR000717">
    <property type="entry name" value="PCI_dom"/>
</dbReference>
<evidence type="ECO:0000256" key="1">
    <source>
        <dbReference type="ARBA" id="ARBA00004123"/>
    </source>
</evidence>
<dbReference type="AlphaFoldDB" id="A0A9X0AXQ0"/>
<dbReference type="InterPro" id="IPR054559">
    <property type="entry name" value="PSMD12-CSN4-like_N"/>
</dbReference>
<evidence type="ECO:0000256" key="7">
    <source>
        <dbReference type="ARBA" id="ARBA00023242"/>
    </source>
</evidence>
<evidence type="ECO:0000259" key="8">
    <source>
        <dbReference type="PROSITE" id="PS50250"/>
    </source>
</evidence>
<evidence type="ECO:0000313" key="10">
    <source>
        <dbReference type="Proteomes" id="UP001152300"/>
    </source>
</evidence>
<evidence type="ECO:0000256" key="6">
    <source>
        <dbReference type="ARBA" id="ARBA00022790"/>
    </source>
</evidence>
<sequence>MVSQKTAEALQQIAGSEEKQQGYITLLTNAQFTSTPAGLPDDLIAIFDAIFVDALGIVATRSVIISFVDALKAIKSNEAKIKVGEHALSTLAEQASSFEEQNAQIRELMATAYEDDEDNLAAAKILAGIVLESSQRKVTNEEKVRCWIRITRNYLEVDDTTLAEQYLNKAKNVIYTVSDRDLNLHFQLSQARIHDARRNFLAAAQGYQDISFLPVIAEEERLHTLSMAIKCAVLAPAGPLRSRALGRLYKDERAAGLEEFGILEKMFLDRLLSPDEVSKFAEGLAQHQLAKTQDGTTVLQRAVVEHNLRAASRLYNNISFEALGDILNLDADKAEETTASMIEQGRLLGRIDQVERVIWFVGGEATGEIGSGRAEGIVGIELRRWDANVQGVAEEVEKVTSELQLVYPEFVAANLVV</sequence>
<dbReference type="PANTHER" id="PTHR10855">
    <property type="entry name" value="26S PROTEASOME NON-ATPASE REGULATORY SUBUNIT 12/COP9 SIGNALOSOME COMPLEX SUBUNIT 4"/>
    <property type="match status" value="1"/>
</dbReference>
<evidence type="ECO:0000256" key="4">
    <source>
        <dbReference type="ARBA" id="ARBA00014881"/>
    </source>
</evidence>
<comment type="caution">
    <text evidence="9">The sequence shown here is derived from an EMBL/GenBank/DDBJ whole genome shotgun (WGS) entry which is preliminary data.</text>
</comment>
<evidence type="ECO:0000313" key="9">
    <source>
        <dbReference type="EMBL" id="KAJ8070874.1"/>
    </source>
</evidence>
<dbReference type="InterPro" id="IPR040134">
    <property type="entry name" value="PSMD12/CSN4"/>
</dbReference>